<protein>
    <submittedName>
        <fullName evidence="1">Uncharacterized protein</fullName>
    </submittedName>
</protein>
<evidence type="ECO:0000313" key="2">
    <source>
        <dbReference type="Proteomes" id="UP000555756"/>
    </source>
</evidence>
<proteinExistence type="predicted"/>
<dbReference type="AlphaFoldDB" id="A0A7W4JWD0"/>
<sequence>MDILLENEIDFVSGGGDSNESFSPGNDDIVVFGHHFTSGAIRDIGMGALYIGAGVAATELAPVVGVAAAGAEMAPVAAKLVEAGIKLSARTFQAGGGFMVSNGLRIMRK</sequence>
<dbReference type="RefSeq" id="WP_183121110.1">
    <property type="nucleotide sequence ID" value="NZ_JABEQF010000038.1"/>
</dbReference>
<name>A0A7W4JWD0_9PROT</name>
<reference evidence="1 2" key="1">
    <citation type="submission" date="2020-04" db="EMBL/GenBank/DDBJ databases">
        <title>Description of novel Gluconacetobacter.</title>
        <authorList>
            <person name="Sombolestani A."/>
        </authorList>
    </citation>
    <scope>NUCLEOTIDE SEQUENCE [LARGE SCALE GENOMIC DNA]</scope>
    <source>
        <strain evidence="1 2">LMG 21311</strain>
    </source>
</reference>
<organism evidence="1 2">
    <name type="scientific">Gluconacetobacter azotocaptans</name>
    <dbReference type="NCBI Taxonomy" id="142834"/>
    <lineage>
        <taxon>Bacteria</taxon>
        <taxon>Pseudomonadati</taxon>
        <taxon>Pseudomonadota</taxon>
        <taxon>Alphaproteobacteria</taxon>
        <taxon>Acetobacterales</taxon>
        <taxon>Acetobacteraceae</taxon>
        <taxon>Gluconacetobacter</taxon>
    </lineage>
</organism>
<keyword evidence="2" id="KW-1185">Reference proteome</keyword>
<gene>
    <name evidence="1" type="ORF">HLH34_18925</name>
</gene>
<comment type="caution">
    <text evidence="1">The sequence shown here is derived from an EMBL/GenBank/DDBJ whole genome shotgun (WGS) entry which is preliminary data.</text>
</comment>
<dbReference type="Proteomes" id="UP000555756">
    <property type="component" value="Unassembled WGS sequence"/>
</dbReference>
<dbReference type="EMBL" id="JABEQF010000038">
    <property type="protein sequence ID" value="MBB2192007.1"/>
    <property type="molecule type" value="Genomic_DNA"/>
</dbReference>
<evidence type="ECO:0000313" key="1">
    <source>
        <dbReference type="EMBL" id="MBB2192007.1"/>
    </source>
</evidence>
<accession>A0A7W4JWD0</accession>